<evidence type="ECO:0000259" key="2">
    <source>
        <dbReference type="PROSITE" id="PS51786"/>
    </source>
</evidence>
<dbReference type="EMBL" id="JAHLQK010000001">
    <property type="protein sequence ID" value="MBU5674995.1"/>
    <property type="molecule type" value="Genomic_DNA"/>
</dbReference>
<keyword evidence="1" id="KW-0720">Serine protease</keyword>
<dbReference type="Pfam" id="PF05362">
    <property type="entry name" value="Lon_C"/>
    <property type="match status" value="1"/>
</dbReference>
<dbReference type="InterPro" id="IPR046843">
    <property type="entry name" value="LonB_AAA-LID"/>
</dbReference>
<reference evidence="3 4" key="1">
    <citation type="submission" date="2021-06" db="EMBL/GenBank/DDBJ databases">
        <authorList>
            <person name="Sun Q."/>
            <person name="Li D."/>
        </authorList>
    </citation>
    <scope>NUCLEOTIDE SEQUENCE [LARGE SCALE GENOMIC DNA]</scope>
    <source>
        <strain evidence="3 4">MSJ-5</strain>
    </source>
</reference>
<dbReference type="Pfam" id="PF20436">
    <property type="entry name" value="LonB_AAA-LID"/>
    <property type="match status" value="1"/>
</dbReference>
<feature type="active site" evidence="1">
    <location>
        <position position="657"/>
    </location>
</feature>
<comment type="similarity">
    <text evidence="1">Belongs to the peptidase S16 family.</text>
</comment>
<evidence type="ECO:0000256" key="1">
    <source>
        <dbReference type="PROSITE-ProRule" id="PRU01122"/>
    </source>
</evidence>
<dbReference type="PROSITE" id="PS51786">
    <property type="entry name" value="LON_PROTEOLYTIC"/>
    <property type="match status" value="1"/>
</dbReference>
<keyword evidence="1" id="KW-0645">Protease</keyword>
<dbReference type="PANTHER" id="PTHR10046">
    <property type="entry name" value="ATP DEPENDENT LON PROTEASE FAMILY MEMBER"/>
    <property type="match status" value="1"/>
</dbReference>
<gene>
    <name evidence="3" type="ORF">KQI88_01010</name>
</gene>
<dbReference type="InterPro" id="IPR046844">
    <property type="entry name" value="Lon-like_helical"/>
</dbReference>
<protein>
    <recommendedName>
        <fullName evidence="1">endopeptidase La</fullName>
        <ecNumber evidence="1">3.4.21.53</ecNumber>
    </recommendedName>
</protein>
<feature type="active site" evidence="1">
    <location>
        <position position="700"/>
    </location>
</feature>
<comment type="caution">
    <text evidence="3">The sequence shown here is derived from an EMBL/GenBank/DDBJ whole genome shotgun (WGS) entry which is preliminary data.</text>
</comment>
<name>A0ABS6FXP6_9FIRM</name>
<feature type="domain" description="Lon proteolytic" evidence="2">
    <location>
        <begin position="567"/>
        <end position="762"/>
    </location>
</feature>
<evidence type="ECO:0000313" key="3">
    <source>
        <dbReference type="EMBL" id="MBU5674995.1"/>
    </source>
</evidence>
<accession>A0ABS6FXP6</accession>
<evidence type="ECO:0000313" key="4">
    <source>
        <dbReference type="Proteomes" id="UP000779508"/>
    </source>
</evidence>
<dbReference type="Pfam" id="PF20437">
    <property type="entry name" value="LonC_helical"/>
    <property type="match status" value="1"/>
</dbReference>
<dbReference type="InterPro" id="IPR027065">
    <property type="entry name" value="Lon_Prtase"/>
</dbReference>
<dbReference type="Pfam" id="PF13654">
    <property type="entry name" value="AAA_32"/>
    <property type="match status" value="1"/>
</dbReference>
<keyword evidence="1" id="KW-0378">Hydrolase</keyword>
<dbReference type="InterPro" id="IPR008269">
    <property type="entry name" value="Lon_proteolytic"/>
</dbReference>
<keyword evidence="4" id="KW-1185">Reference proteome</keyword>
<proteinExistence type="inferred from homology"/>
<comment type="catalytic activity">
    <reaction evidence="1">
        <text>Hydrolysis of proteins in presence of ATP.</text>
        <dbReference type="EC" id="3.4.21.53"/>
    </reaction>
</comment>
<dbReference type="EC" id="3.4.21.53" evidence="1"/>
<sequence>MYNNYRLPIEKLTSPCNVEDLQFETTANLDPLKGIIGQKRGAEALSFGLKIRKRGYNIYVAGISGTGRSSYTKSITEEFASQLPIPYDWVYVYNFKNRNCPSALSLEPGIGIQFKNDIEEMIEKLKKIIPETFKGVEYEVRKNEIMKVFQQKNQEVMQELNEKAKEYGFYFTATENGLMTTPLKDGIPMKQEEYEGLSPAEIEDIMEMSNQLNINTIEIIDKFRMLEEEVRKKIKQLDQYICYDIVNFDINKIYKKYAQRKSTVEYINNLEKDIIENIDKFKSSNEETKSLGPLEIPINQEENFFNRYKINLFIDNSGLSHAPIIDESNPTFNNLLGSIEYKNELGVLKTDFMQIKPGALHLANGGFLVIHIKELLSNSFSWDILKRALKAEEVNIENLNKQMGHVVASTLKPEPVPLNIKIILIGDYYTYSALYSYDDDFRKLFKVMAEFDVEMIKSQENIYKMAEFIADHCEKEGLKHFDKWAVGRVVEYSSRLADHQDKLTSRFNQIVEILYESDLWAEEDGASIISKKHIEKAIREKINRSSKYEEKLSEMFVDGSLLIDVDGEKIGQINGLAVMGTGEYSFGKPSRITVATYSGEEGIINIEREAKQSGNIHDKGVFILSGYLGEKYAKFEPMGLTVSIGFEQNYSIIDGDSASSTELYAILSSISEVPIKQYIAVTGSVNQKGEIQPIGGVNEKIEGFFEICKLKGLTGEQGVMIPSQNIKNLMLKEEVINAVKNNEFHIYAINTIEQGIEILTGKKAGVLGECGEYPENTINNLIMKKLRKMTNIETRERKN</sequence>
<dbReference type="InterPro" id="IPR041699">
    <property type="entry name" value="AAA_32"/>
</dbReference>
<dbReference type="RefSeq" id="WP_216414504.1">
    <property type="nucleotide sequence ID" value="NZ_JAHLQK010000001.1"/>
</dbReference>
<organism evidence="3 4">
    <name type="scientific">Alkaliphilus flagellatus</name>
    <dbReference type="NCBI Taxonomy" id="2841507"/>
    <lineage>
        <taxon>Bacteria</taxon>
        <taxon>Bacillati</taxon>
        <taxon>Bacillota</taxon>
        <taxon>Clostridia</taxon>
        <taxon>Peptostreptococcales</taxon>
        <taxon>Natronincolaceae</taxon>
        <taxon>Alkaliphilus</taxon>
    </lineage>
</organism>
<dbReference type="Proteomes" id="UP000779508">
    <property type="component" value="Unassembled WGS sequence"/>
</dbReference>